<dbReference type="AlphaFoldDB" id="A0A0C1VTX8"/>
<evidence type="ECO:0000256" key="3">
    <source>
        <dbReference type="SAM" id="SignalP"/>
    </source>
</evidence>
<comment type="caution">
    <text evidence="5">The sequence shown here is derived from an EMBL/GenBank/DDBJ whole genome shotgun (WGS) entry which is preliminary data.</text>
</comment>
<dbReference type="Proteomes" id="UP000031586">
    <property type="component" value="Unassembled WGS sequence"/>
</dbReference>
<feature type="compositionally biased region" description="Basic and acidic residues" evidence="2">
    <location>
        <begin position="198"/>
        <end position="217"/>
    </location>
</feature>
<keyword evidence="3" id="KW-0732">Signal</keyword>
<protein>
    <recommendedName>
        <fullName evidence="4">Band 7 domain-containing protein</fullName>
    </recommendedName>
</protein>
<comment type="subcellular location">
    <subcellularLocation>
        <location evidence="1">Membrane</location>
        <topology evidence="1">Single-pass membrane protein</topology>
    </subcellularLocation>
</comment>
<organism evidence="5 6">
    <name type="scientific">Vibrio owensii CAIM 1854 = LMG 25443</name>
    <dbReference type="NCBI Taxonomy" id="1229493"/>
    <lineage>
        <taxon>Bacteria</taxon>
        <taxon>Pseudomonadati</taxon>
        <taxon>Pseudomonadota</taxon>
        <taxon>Gammaproteobacteria</taxon>
        <taxon>Vibrionales</taxon>
        <taxon>Vibrionaceae</taxon>
        <taxon>Vibrio</taxon>
    </lineage>
</organism>
<feature type="chain" id="PRO_5002140687" description="Band 7 domain-containing protein" evidence="3">
    <location>
        <begin position="19"/>
        <end position="279"/>
    </location>
</feature>
<proteinExistence type="predicted"/>
<dbReference type="InterPro" id="IPR036013">
    <property type="entry name" value="Band_7/SPFH_dom_sf"/>
</dbReference>
<dbReference type="InterPro" id="IPR001107">
    <property type="entry name" value="Band_7"/>
</dbReference>
<gene>
    <name evidence="5" type="ORF">H735_10490</name>
</gene>
<dbReference type="Gene3D" id="3.30.479.30">
    <property type="entry name" value="Band 7 domain"/>
    <property type="match status" value="1"/>
</dbReference>
<feature type="domain" description="Band 7" evidence="4">
    <location>
        <begin position="54"/>
        <end position="213"/>
    </location>
</feature>
<evidence type="ECO:0000256" key="1">
    <source>
        <dbReference type="ARBA" id="ARBA00004167"/>
    </source>
</evidence>
<dbReference type="GO" id="GO:0016020">
    <property type="term" value="C:membrane"/>
    <property type="evidence" value="ECO:0007669"/>
    <property type="project" value="UniProtKB-SubCell"/>
</dbReference>
<sequence>MRKLFAIGVLILASTNLAGCSKVVELGFEGVAVDRPFMFGHEGVNPVPQEEGTREWYYPSTKVIPIEIRPVRYDEDLHDIFAKDNVPVSLDAGVSIKAVSGKTPSLYQKAGKDYYERKIQLKFLNLLRNFARSETSSDLTSNEQTTEQGQVDIKEQLQAYVDSIELPVIVESVFIGKATPPKAVLTEIANTASQTQRIKTEGQRQEAENARKDAEEAKASADKAYMVKFGMSIPEYLTLRGLELQKEQLEIIKDKENLNVLMATGGANPQPMWKVPGSR</sequence>
<dbReference type="PATRIC" id="fig|1229493.5.peg.1187"/>
<name>A0A0C1VTX8_9VIBR</name>
<reference evidence="5 6" key="1">
    <citation type="submission" date="2014-07" db="EMBL/GenBank/DDBJ databases">
        <title>Unique and conserved regions in Vibrio harveyi and related species in comparison with the shrimp pathogen Vibrio harveyi CAIM 1792.</title>
        <authorList>
            <person name="Espinoza-Valles I."/>
            <person name="Vora G."/>
            <person name="Leekitcharoenphon P."/>
            <person name="Ussery D."/>
            <person name="Hoj L."/>
            <person name="Gomez-Gil B."/>
        </authorList>
    </citation>
    <scope>NUCLEOTIDE SEQUENCE [LARGE SCALE GENOMIC DNA]</scope>
    <source>
        <strain evidence="6">CAIM 1854 / LMG 25443</strain>
    </source>
</reference>
<dbReference type="EMBL" id="JPRD01000015">
    <property type="protein sequence ID" value="KIF53343.1"/>
    <property type="molecule type" value="Genomic_DNA"/>
</dbReference>
<dbReference type="Pfam" id="PF01145">
    <property type="entry name" value="Band_7"/>
    <property type="match status" value="1"/>
</dbReference>
<dbReference type="RefSeq" id="WP_020194540.1">
    <property type="nucleotide sequence ID" value="NZ_BAOH01000005.1"/>
</dbReference>
<evidence type="ECO:0000313" key="5">
    <source>
        <dbReference type="EMBL" id="KIF53343.1"/>
    </source>
</evidence>
<dbReference type="SUPFAM" id="SSF117892">
    <property type="entry name" value="Band 7/SPFH domain"/>
    <property type="match status" value="1"/>
</dbReference>
<evidence type="ECO:0000259" key="4">
    <source>
        <dbReference type="Pfam" id="PF01145"/>
    </source>
</evidence>
<accession>A0A0C1VTX8</accession>
<feature type="region of interest" description="Disordered" evidence="2">
    <location>
        <begin position="196"/>
        <end position="217"/>
    </location>
</feature>
<feature type="signal peptide" evidence="3">
    <location>
        <begin position="1"/>
        <end position="18"/>
    </location>
</feature>
<evidence type="ECO:0000313" key="6">
    <source>
        <dbReference type="Proteomes" id="UP000031586"/>
    </source>
</evidence>
<evidence type="ECO:0000256" key="2">
    <source>
        <dbReference type="SAM" id="MobiDB-lite"/>
    </source>
</evidence>